<dbReference type="EMBL" id="AALC02000027">
    <property type="protein sequence ID" value="EEQ06427.1"/>
    <property type="molecule type" value="Genomic_DNA"/>
</dbReference>
<proteinExistence type="predicted"/>
<keyword evidence="2" id="KW-1185">Reference proteome</keyword>
<evidence type="ECO:0000313" key="2">
    <source>
        <dbReference type="Proteomes" id="UP000010319"/>
    </source>
</evidence>
<accession>A0ABP2E1H8</accession>
<reference evidence="1" key="1">
    <citation type="submission" date="2008-12" db="EMBL/GenBank/DDBJ databases">
        <title>Annotation of the Yersinia bercovieri ATCC 43970 genome.</title>
        <authorList>
            <person name="Read T.D."/>
            <person name="Akmal A."/>
            <person name="Bishop-Lilly K."/>
            <person name="Chen P.E."/>
            <person name="Cook C."/>
            <person name="Kiley M.P."/>
            <person name="Lentz S."/>
            <person name="Mateczun A."/>
            <person name="Nagarajan N."/>
            <person name="Nolan N."/>
            <person name="Osborne B.I."/>
            <person name="Pop M."/>
            <person name="Sozhamannan S."/>
            <person name="Stewart A.C."/>
            <person name="Sulakvelidze A."/>
            <person name="Thomason B."/>
            <person name="Willner K."/>
            <person name="Zwick M.E."/>
        </authorList>
    </citation>
    <scope>NUCLEOTIDE SEQUENCE [LARGE SCALE GENOMIC DNA]</scope>
    <source>
        <strain evidence="1">ATCC 43970</strain>
    </source>
</reference>
<organism evidence="1 2">
    <name type="scientific">Yersinia bercovieri ATCC 43970</name>
    <dbReference type="NCBI Taxonomy" id="349968"/>
    <lineage>
        <taxon>Bacteria</taxon>
        <taxon>Pseudomonadati</taxon>
        <taxon>Pseudomonadota</taxon>
        <taxon>Gammaproteobacteria</taxon>
        <taxon>Enterobacterales</taxon>
        <taxon>Yersiniaceae</taxon>
        <taxon>Yersinia</taxon>
    </lineage>
</organism>
<sequence>MVFAAGFIKGITGGVVEHGVTPVGEGGTQSTGIVLTSATQGYLFNVLIQMMAIYQH</sequence>
<evidence type="ECO:0000313" key="1">
    <source>
        <dbReference type="EMBL" id="EEQ06427.1"/>
    </source>
</evidence>
<protein>
    <submittedName>
        <fullName evidence="1">Uncharacterized protein</fullName>
    </submittedName>
</protein>
<dbReference type="Proteomes" id="UP000010319">
    <property type="component" value="Unassembled WGS sequence"/>
</dbReference>
<comment type="caution">
    <text evidence="1">The sequence shown here is derived from an EMBL/GenBank/DDBJ whole genome shotgun (WGS) entry which is preliminary data.</text>
</comment>
<name>A0ABP2E1H8_YERBE</name>
<gene>
    <name evidence="1" type="ORF">yberc0001_27920</name>
</gene>